<comment type="caution">
    <text evidence="2">The sequence shown here is derived from an EMBL/GenBank/DDBJ whole genome shotgun (WGS) entry which is preliminary data.</text>
</comment>
<evidence type="ECO:0000313" key="3">
    <source>
        <dbReference type="Proteomes" id="UP001185092"/>
    </source>
</evidence>
<proteinExistence type="predicted"/>
<dbReference type="AlphaFoldDB" id="A0AAE3XTG2"/>
<dbReference type="EMBL" id="JAVDQD010000011">
    <property type="protein sequence ID" value="MDR6241778.1"/>
    <property type="molecule type" value="Genomic_DNA"/>
</dbReference>
<dbReference type="RefSeq" id="WP_309942862.1">
    <property type="nucleotide sequence ID" value="NZ_AP025309.1"/>
</dbReference>
<name>A0AAE3XTG2_9BACT</name>
<reference evidence="2" key="1">
    <citation type="submission" date="2023-07" db="EMBL/GenBank/DDBJ databases">
        <title>Genomic Encyclopedia of Type Strains, Phase IV (KMG-IV): sequencing the most valuable type-strain genomes for metagenomic binning, comparative biology and taxonomic classification.</title>
        <authorList>
            <person name="Goeker M."/>
        </authorList>
    </citation>
    <scope>NUCLEOTIDE SEQUENCE</scope>
    <source>
        <strain evidence="2">DSM 26174</strain>
    </source>
</reference>
<gene>
    <name evidence="2" type="ORF">HNQ88_004865</name>
</gene>
<evidence type="ECO:0000256" key="1">
    <source>
        <dbReference type="SAM" id="SignalP"/>
    </source>
</evidence>
<keyword evidence="1" id="KW-0732">Signal</keyword>
<protein>
    <recommendedName>
        <fullName evidence="4">Lipocalin-like domain-containing protein</fullName>
    </recommendedName>
</protein>
<accession>A0AAE3XTG2</accession>
<feature type="signal peptide" evidence="1">
    <location>
        <begin position="1"/>
        <end position="20"/>
    </location>
</feature>
<evidence type="ECO:0000313" key="2">
    <source>
        <dbReference type="EMBL" id="MDR6241778.1"/>
    </source>
</evidence>
<dbReference type="Proteomes" id="UP001185092">
    <property type="component" value="Unassembled WGS sequence"/>
</dbReference>
<sequence>MRKFFLTSCLLLIFGFSSFAQILNVNLIDYSEFKNIEIDGVSIVAIIDTGGNKHKLQEVLEGDFTYERWEIDPAKLKVTWKGHRMGFTSYYDMTDKGFIPDTTAYHYLDGIELLESCVVTFKGKTIRVGDHESVLGENLIKNNHPTLEIRRISFELIGEKGVVFGLIRRVKL</sequence>
<evidence type="ECO:0008006" key="4">
    <source>
        <dbReference type="Google" id="ProtNLM"/>
    </source>
</evidence>
<feature type="chain" id="PRO_5042092594" description="Lipocalin-like domain-containing protein" evidence="1">
    <location>
        <begin position="21"/>
        <end position="172"/>
    </location>
</feature>
<organism evidence="2 3">
    <name type="scientific">Aureibacter tunicatorum</name>
    <dbReference type="NCBI Taxonomy" id="866807"/>
    <lineage>
        <taxon>Bacteria</taxon>
        <taxon>Pseudomonadati</taxon>
        <taxon>Bacteroidota</taxon>
        <taxon>Cytophagia</taxon>
        <taxon>Cytophagales</taxon>
        <taxon>Persicobacteraceae</taxon>
        <taxon>Aureibacter</taxon>
    </lineage>
</organism>
<keyword evidence="3" id="KW-1185">Reference proteome</keyword>